<organism evidence="6 7">
    <name type="scientific">Gemmata algarum</name>
    <dbReference type="NCBI Taxonomy" id="2975278"/>
    <lineage>
        <taxon>Bacteria</taxon>
        <taxon>Pseudomonadati</taxon>
        <taxon>Planctomycetota</taxon>
        <taxon>Planctomycetia</taxon>
        <taxon>Gemmatales</taxon>
        <taxon>Gemmataceae</taxon>
        <taxon>Gemmata</taxon>
    </lineage>
</organism>
<dbReference type="InterPro" id="IPR016032">
    <property type="entry name" value="Sig_transdc_resp-reg_C-effctor"/>
</dbReference>
<dbReference type="EMBL" id="JAXBLV010000181">
    <property type="protein sequence ID" value="MDY3560670.1"/>
    <property type="molecule type" value="Genomic_DNA"/>
</dbReference>
<dbReference type="InterPro" id="IPR000792">
    <property type="entry name" value="Tscrpt_reg_LuxR_C"/>
</dbReference>
<dbReference type="InterPro" id="IPR011006">
    <property type="entry name" value="CheY-like_superfamily"/>
</dbReference>
<dbReference type="InterPro" id="IPR039420">
    <property type="entry name" value="WalR-like"/>
</dbReference>
<dbReference type="PANTHER" id="PTHR43214">
    <property type="entry name" value="TWO-COMPONENT RESPONSE REGULATOR"/>
    <property type="match status" value="1"/>
</dbReference>
<protein>
    <submittedName>
        <fullName evidence="6">Response regulator transcription factor</fullName>
    </submittedName>
</protein>
<dbReference type="PROSITE" id="PS50043">
    <property type="entry name" value="HTH_LUXR_2"/>
    <property type="match status" value="1"/>
</dbReference>
<keyword evidence="7" id="KW-1185">Reference proteome</keyword>
<evidence type="ECO:0000313" key="6">
    <source>
        <dbReference type="EMBL" id="MDY3560670.1"/>
    </source>
</evidence>
<keyword evidence="2" id="KW-0238">DNA-binding</keyword>
<dbReference type="Pfam" id="PF00072">
    <property type="entry name" value="Response_reg"/>
    <property type="match status" value="1"/>
</dbReference>
<evidence type="ECO:0000313" key="7">
    <source>
        <dbReference type="Proteomes" id="UP001272242"/>
    </source>
</evidence>
<keyword evidence="1 3" id="KW-0597">Phosphoprotein</keyword>
<dbReference type="PRINTS" id="PR00038">
    <property type="entry name" value="HTHLUXR"/>
</dbReference>
<dbReference type="SUPFAM" id="SSF46894">
    <property type="entry name" value="C-terminal effector domain of the bipartite response regulators"/>
    <property type="match status" value="1"/>
</dbReference>
<dbReference type="Gene3D" id="3.40.50.2300">
    <property type="match status" value="1"/>
</dbReference>
<name>A0ABU5F1Q5_9BACT</name>
<dbReference type="Pfam" id="PF00196">
    <property type="entry name" value="GerE"/>
    <property type="match status" value="1"/>
</dbReference>
<dbReference type="InterPro" id="IPR001789">
    <property type="entry name" value="Sig_transdc_resp-reg_receiver"/>
</dbReference>
<sequence>MNKLRVFLVDDHPVVRDGLRALLDGEADMEVVGDALDGETAVGRAAELRPDVVVMDVSMPGMGGIEATARIRAGCPNVRIVALTAHEDRRYVQQALQAGATGYVPKRAAAADLVGAIRHAAAGRTYLDPSVTGSYLSAEPTTEAAGDHGLSEREVEVLKQLTAGYSNKQIAARLEVSVKSVETYKSRAMEKLGIRSRVGLVQFAVRQGWLTGG</sequence>
<gene>
    <name evidence="6" type="ORF">R5W23_001916</name>
</gene>
<evidence type="ECO:0000259" key="5">
    <source>
        <dbReference type="PROSITE" id="PS50110"/>
    </source>
</evidence>
<dbReference type="SMART" id="SM00448">
    <property type="entry name" value="REC"/>
    <property type="match status" value="1"/>
</dbReference>
<evidence type="ECO:0000256" key="1">
    <source>
        <dbReference type="ARBA" id="ARBA00022553"/>
    </source>
</evidence>
<dbReference type="SUPFAM" id="SSF52172">
    <property type="entry name" value="CheY-like"/>
    <property type="match status" value="1"/>
</dbReference>
<accession>A0ABU5F1Q5</accession>
<dbReference type="PROSITE" id="PS50110">
    <property type="entry name" value="RESPONSE_REGULATORY"/>
    <property type="match status" value="1"/>
</dbReference>
<evidence type="ECO:0000256" key="2">
    <source>
        <dbReference type="ARBA" id="ARBA00023125"/>
    </source>
</evidence>
<dbReference type="RefSeq" id="WP_320687209.1">
    <property type="nucleotide sequence ID" value="NZ_JAXBLV010000181.1"/>
</dbReference>
<feature type="domain" description="HTH luxR-type" evidence="4">
    <location>
        <begin position="143"/>
        <end position="208"/>
    </location>
</feature>
<comment type="caution">
    <text evidence="6">The sequence shown here is derived from an EMBL/GenBank/DDBJ whole genome shotgun (WGS) entry which is preliminary data.</text>
</comment>
<dbReference type="Proteomes" id="UP001272242">
    <property type="component" value="Unassembled WGS sequence"/>
</dbReference>
<dbReference type="CDD" id="cd17535">
    <property type="entry name" value="REC_NarL-like"/>
    <property type="match status" value="1"/>
</dbReference>
<feature type="domain" description="Response regulatory" evidence="5">
    <location>
        <begin position="5"/>
        <end position="121"/>
    </location>
</feature>
<evidence type="ECO:0000256" key="3">
    <source>
        <dbReference type="PROSITE-ProRule" id="PRU00169"/>
    </source>
</evidence>
<dbReference type="CDD" id="cd06170">
    <property type="entry name" value="LuxR_C_like"/>
    <property type="match status" value="1"/>
</dbReference>
<dbReference type="PANTHER" id="PTHR43214:SF43">
    <property type="entry name" value="TWO-COMPONENT RESPONSE REGULATOR"/>
    <property type="match status" value="1"/>
</dbReference>
<evidence type="ECO:0000259" key="4">
    <source>
        <dbReference type="PROSITE" id="PS50043"/>
    </source>
</evidence>
<reference evidence="7" key="1">
    <citation type="journal article" date="2023" name="Mar. Drugs">
        <title>Gemmata algarum, a Novel Planctomycete Isolated from an Algal Mat, Displays Antimicrobial Activity.</title>
        <authorList>
            <person name="Kumar G."/>
            <person name="Kallscheuer N."/>
            <person name="Kashif M."/>
            <person name="Ahamad S."/>
            <person name="Jagadeeshwari U."/>
            <person name="Pannikurungottu S."/>
            <person name="Haufschild T."/>
            <person name="Kabuu M."/>
            <person name="Sasikala C."/>
            <person name="Jogler C."/>
            <person name="Ramana C."/>
        </authorList>
    </citation>
    <scope>NUCLEOTIDE SEQUENCE [LARGE SCALE GENOMIC DNA]</scope>
    <source>
        <strain evidence="7">JC673</strain>
    </source>
</reference>
<dbReference type="InterPro" id="IPR058245">
    <property type="entry name" value="NreC/VraR/RcsB-like_REC"/>
</dbReference>
<feature type="modified residue" description="4-aspartylphosphate" evidence="3">
    <location>
        <position position="56"/>
    </location>
</feature>
<dbReference type="SMART" id="SM00421">
    <property type="entry name" value="HTH_LUXR"/>
    <property type="match status" value="1"/>
</dbReference>
<proteinExistence type="predicted"/>
<dbReference type="PROSITE" id="PS00622">
    <property type="entry name" value="HTH_LUXR_1"/>
    <property type="match status" value="1"/>
</dbReference>